<dbReference type="RefSeq" id="WP_378305666.1">
    <property type="nucleotide sequence ID" value="NZ_JBHTJA010000116.1"/>
</dbReference>
<sequence length="323" mass="34002">MDETQRLRERYDALPGPEPRSVAAARARLDAHLTGAAPAAARGRRRVRPTWGLGLLTAGAAAALAVTTVVVPGDDPAAPAAPVAQAPTARTILLAAADQAATAPADGKYWHVATLNLAGGKSVRATWTTRDGRRWTGRRSAKTEPGVPATELHELKGLPPMGTTVLGADPSLSELQGLPTDPAKLKATAERNIPPIERDEETGKPVTTRHGYLVEALVGLITDQPVTPKVRAAAFRVLAATPGVKTAGKATDELGRKGVVLTFELSTPQSGTTGFRLIIDPKTSQVLARRVTADPKRKGRWTGTTHYLAAEWTNEAPAVPNLP</sequence>
<evidence type="ECO:0000313" key="4">
    <source>
        <dbReference type="Proteomes" id="UP001596972"/>
    </source>
</evidence>
<dbReference type="Proteomes" id="UP001596972">
    <property type="component" value="Unassembled WGS sequence"/>
</dbReference>
<feature type="transmembrane region" description="Helical" evidence="2">
    <location>
        <begin position="51"/>
        <end position="71"/>
    </location>
</feature>
<feature type="compositionally biased region" description="Basic and acidic residues" evidence="1">
    <location>
        <begin position="1"/>
        <end position="12"/>
    </location>
</feature>
<name>A0ABW3EZ50_9ACTN</name>
<comment type="caution">
    <text evidence="3">The sequence shown here is derived from an EMBL/GenBank/DDBJ whole genome shotgun (WGS) entry which is preliminary data.</text>
</comment>
<accession>A0ABW3EZ50</accession>
<feature type="region of interest" description="Disordered" evidence="1">
    <location>
        <begin position="1"/>
        <end position="20"/>
    </location>
</feature>
<organism evidence="3 4">
    <name type="scientific">Actinomadura sediminis</name>
    <dbReference type="NCBI Taxonomy" id="1038904"/>
    <lineage>
        <taxon>Bacteria</taxon>
        <taxon>Bacillati</taxon>
        <taxon>Actinomycetota</taxon>
        <taxon>Actinomycetes</taxon>
        <taxon>Streptosporangiales</taxon>
        <taxon>Thermomonosporaceae</taxon>
        <taxon>Actinomadura</taxon>
    </lineage>
</organism>
<reference evidence="4" key="1">
    <citation type="journal article" date="2019" name="Int. J. Syst. Evol. Microbiol.">
        <title>The Global Catalogue of Microorganisms (GCM) 10K type strain sequencing project: providing services to taxonomists for standard genome sequencing and annotation.</title>
        <authorList>
            <consortium name="The Broad Institute Genomics Platform"/>
            <consortium name="The Broad Institute Genome Sequencing Center for Infectious Disease"/>
            <person name="Wu L."/>
            <person name="Ma J."/>
        </authorList>
    </citation>
    <scope>NUCLEOTIDE SEQUENCE [LARGE SCALE GENOMIC DNA]</scope>
    <source>
        <strain evidence="4">JCM 31202</strain>
    </source>
</reference>
<evidence type="ECO:0000256" key="1">
    <source>
        <dbReference type="SAM" id="MobiDB-lite"/>
    </source>
</evidence>
<keyword evidence="2" id="KW-0472">Membrane</keyword>
<keyword evidence="2" id="KW-1133">Transmembrane helix</keyword>
<dbReference type="EMBL" id="JBHTJA010000116">
    <property type="protein sequence ID" value="MFD0905106.1"/>
    <property type="molecule type" value="Genomic_DNA"/>
</dbReference>
<dbReference type="NCBIfam" id="NF038083">
    <property type="entry name" value="CU044_5270_fam"/>
    <property type="match status" value="1"/>
</dbReference>
<evidence type="ECO:0000313" key="3">
    <source>
        <dbReference type="EMBL" id="MFD0905106.1"/>
    </source>
</evidence>
<proteinExistence type="predicted"/>
<evidence type="ECO:0000256" key="2">
    <source>
        <dbReference type="SAM" id="Phobius"/>
    </source>
</evidence>
<keyword evidence="4" id="KW-1185">Reference proteome</keyword>
<keyword evidence="2" id="KW-0812">Transmembrane</keyword>
<dbReference type="InterPro" id="IPR047789">
    <property type="entry name" value="CU044_5270-like"/>
</dbReference>
<gene>
    <name evidence="3" type="ORF">ACFQ11_32335</name>
</gene>
<protein>
    <submittedName>
        <fullName evidence="3">CU044_5270 family protein</fullName>
    </submittedName>
</protein>